<dbReference type="Gene3D" id="2.60.120.260">
    <property type="entry name" value="Galactose-binding domain-like"/>
    <property type="match status" value="1"/>
</dbReference>
<proteinExistence type="predicted"/>
<accession>A0A067TH89</accession>
<evidence type="ECO:0000313" key="1">
    <source>
        <dbReference type="EMBL" id="KDR82476.1"/>
    </source>
</evidence>
<dbReference type="HOGENOM" id="CLU_2812532_0_0_1"/>
<dbReference type="STRING" id="685588.A0A067TH89"/>
<organism evidence="1 2">
    <name type="scientific">Galerina marginata (strain CBS 339.88)</name>
    <dbReference type="NCBI Taxonomy" id="685588"/>
    <lineage>
        <taxon>Eukaryota</taxon>
        <taxon>Fungi</taxon>
        <taxon>Dikarya</taxon>
        <taxon>Basidiomycota</taxon>
        <taxon>Agaricomycotina</taxon>
        <taxon>Agaricomycetes</taxon>
        <taxon>Agaricomycetidae</taxon>
        <taxon>Agaricales</taxon>
        <taxon>Agaricineae</taxon>
        <taxon>Strophariaceae</taxon>
        <taxon>Galerina</taxon>
    </lineage>
</organism>
<gene>
    <name evidence="1" type="ORF">GALMADRAFT_57522</name>
</gene>
<name>A0A067TH89_GALM3</name>
<reference evidence="2" key="1">
    <citation type="journal article" date="2014" name="Proc. Natl. Acad. Sci. U.S.A.">
        <title>Extensive sampling of basidiomycete genomes demonstrates inadequacy of the white-rot/brown-rot paradigm for wood decay fungi.</title>
        <authorList>
            <person name="Riley R."/>
            <person name="Salamov A.A."/>
            <person name="Brown D.W."/>
            <person name="Nagy L.G."/>
            <person name="Floudas D."/>
            <person name="Held B.W."/>
            <person name="Levasseur A."/>
            <person name="Lombard V."/>
            <person name="Morin E."/>
            <person name="Otillar R."/>
            <person name="Lindquist E.A."/>
            <person name="Sun H."/>
            <person name="LaButti K.M."/>
            <person name="Schmutz J."/>
            <person name="Jabbour D."/>
            <person name="Luo H."/>
            <person name="Baker S.E."/>
            <person name="Pisabarro A.G."/>
            <person name="Walton J.D."/>
            <person name="Blanchette R.A."/>
            <person name="Henrissat B."/>
            <person name="Martin F."/>
            <person name="Cullen D."/>
            <person name="Hibbett D.S."/>
            <person name="Grigoriev I.V."/>
        </authorList>
    </citation>
    <scope>NUCLEOTIDE SEQUENCE [LARGE SCALE GENOMIC DNA]</scope>
    <source>
        <strain evidence="2">CBS 339.88</strain>
    </source>
</reference>
<sequence length="67" mass="7102">MGYEEDFTARSDHFKAPRGILSYSFVGSTTTIVSSWKVAGNLGGESAADQTCGPLNEGGLFAERQGK</sequence>
<dbReference type="OrthoDB" id="3016596at2759"/>
<dbReference type="EMBL" id="KL142369">
    <property type="protein sequence ID" value="KDR82476.1"/>
    <property type="molecule type" value="Genomic_DNA"/>
</dbReference>
<protein>
    <submittedName>
        <fullName evidence="1">Uncharacterized protein</fullName>
    </submittedName>
</protein>
<keyword evidence="2" id="KW-1185">Reference proteome</keyword>
<dbReference type="Proteomes" id="UP000027222">
    <property type="component" value="Unassembled WGS sequence"/>
</dbReference>
<dbReference type="AlphaFoldDB" id="A0A067TH89"/>
<evidence type="ECO:0000313" key="2">
    <source>
        <dbReference type="Proteomes" id="UP000027222"/>
    </source>
</evidence>